<dbReference type="EMBL" id="BAABDQ010000059">
    <property type="protein sequence ID" value="GAA3619341.1"/>
    <property type="molecule type" value="Genomic_DNA"/>
</dbReference>
<dbReference type="RefSeq" id="WP_345578504.1">
    <property type="nucleotide sequence ID" value="NZ_BAABDQ010000059.1"/>
</dbReference>
<keyword evidence="3" id="KW-1185">Reference proteome</keyword>
<feature type="compositionally biased region" description="Polar residues" evidence="1">
    <location>
        <begin position="81"/>
        <end position="92"/>
    </location>
</feature>
<name>A0ABP6ZU83_9ACTN</name>
<reference evidence="3" key="1">
    <citation type="journal article" date="2019" name="Int. J. Syst. Evol. Microbiol.">
        <title>The Global Catalogue of Microorganisms (GCM) 10K type strain sequencing project: providing services to taxonomists for standard genome sequencing and annotation.</title>
        <authorList>
            <consortium name="The Broad Institute Genomics Platform"/>
            <consortium name="The Broad Institute Genome Sequencing Center for Infectious Disease"/>
            <person name="Wu L."/>
            <person name="Ma J."/>
        </authorList>
    </citation>
    <scope>NUCLEOTIDE SEQUENCE [LARGE SCALE GENOMIC DNA]</scope>
    <source>
        <strain evidence="3">JCM 17326</strain>
    </source>
</reference>
<gene>
    <name evidence="2" type="ORF">GCM10022419_126200</name>
</gene>
<sequence length="92" mass="9479">MRTYQELFRTPELTPLFAASCAQVASTTLLSVADRVRPRAALTLTALAGGVAGLGRDGGGVARSHCHAHPRPAPVERDPAAQTTTGHCASSA</sequence>
<proteinExistence type="predicted"/>
<evidence type="ECO:0000313" key="2">
    <source>
        <dbReference type="EMBL" id="GAA3619341.1"/>
    </source>
</evidence>
<dbReference type="Proteomes" id="UP001500630">
    <property type="component" value="Unassembled WGS sequence"/>
</dbReference>
<evidence type="ECO:0000313" key="3">
    <source>
        <dbReference type="Proteomes" id="UP001500630"/>
    </source>
</evidence>
<organism evidence="2 3">
    <name type="scientific">Nonomuraea rosea</name>
    <dbReference type="NCBI Taxonomy" id="638574"/>
    <lineage>
        <taxon>Bacteria</taxon>
        <taxon>Bacillati</taxon>
        <taxon>Actinomycetota</taxon>
        <taxon>Actinomycetes</taxon>
        <taxon>Streptosporangiales</taxon>
        <taxon>Streptosporangiaceae</taxon>
        <taxon>Nonomuraea</taxon>
    </lineage>
</organism>
<protein>
    <submittedName>
        <fullName evidence="2">Uncharacterized protein</fullName>
    </submittedName>
</protein>
<comment type="caution">
    <text evidence="2">The sequence shown here is derived from an EMBL/GenBank/DDBJ whole genome shotgun (WGS) entry which is preliminary data.</text>
</comment>
<accession>A0ABP6ZU83</accession>
<feature type="region of interest" description="Disordered" evidence="1">
    <location>
        <begin position="61"/>
        <end position="92"/>
    </location>
</feature>
<evidence type="ECO:0000256" key="1">
    <source>
        <dbReference type="SAM" id="MobiDB-lite"/>
    </source>
</evidence>